<dbReference type="AlphaFoldDB" id="A0A401IIU9"/>
<accession>A0A401IIU9</accession>
<dbReference type="EMBL" id="BDQK01000013">
    <property type="protein sequence ID" value="GBF81154.1"/>
    <property type="molecule type" value="Genomic_DNA"/>
</dbReference>
<keyword evidence="2" id="KW-1185">Reference proteome</keyword>
<protein>
    <submittedName>
        <fullName evidence="1">VWA containing CoxE family protein</fullName>
    </submittedName>
</protein>
<comment type="caution">
    <text evidence="1">The sequence shown here is derived from an EMBL/GenBank/DDBJ whole genome shotgun (WGS) entry which is preliminary data.</text>
</comment>
<evidence type="ECO:0000313" key="2">
    <source>
        <dbReference type="Proteomes" id="UP000287247"/>
    </source>
</evidence>
<name>A0A401IIU9_APHSA</name>
<proteinExistence type="predicted"/>
<evidence type="ECO:0000313" key="1">
    <source>
        <dbReference type="EMBL" id="GBF81154.1"/>
    </source>
</evidence>
<dbReference type="RefSeq" id="WP_124971212.1">
    <property type="nucleotide sequence ID" value="NZ_BDQK01000013.1"/>
</dbReference>
<gene>
    <name evidence="1" type="ORF">AsFPU1_2566</name>
</gene>
<organism evidence="1 2">
    <name type="scientific">Aphanothece sacrum FPU1</name>
    <dbReference type="NCBI Taxonomy" id="1920663"/>
    <lineage>
        <taxon>Bacteria</taxon>
        <taxon>Bacillati</taxon>
        <taxon>Cyanobacteriota</taxon>
        <taxon>Cyanophyceae</taxon>
        <taxon>Oscillatoriophycideae</taxon>
        <taxon>Chroococcales</taxon>
        <taxon>Aphanothecaceae</taxon>
        <taxon>Aphanothece</taxon>
    </lineage>
</organism>
<sequence>MLYILTNMNAQSLPLYQLFNRLRHEGFSLGVSEYNLLLEVLLIEEYSESFSLSTLKDICQAIWVKSWAEKQKFETVFQELFVFPETKNKPAKQIKLVEVTREIDTTSKSDKSDKIIEESETDDNEIDEYFYFSPQSESSQFPDKEKDIVTALKTGKIRDWTTFKSSRIADEYLPATAEQIQQGWYQLHQPIALGNRRELDLEATIREIQRRGKYQPPIIKSSQVRSQLVLFLDQRGSMQPFHVLSRLLKETAIRVGCLRPQNCYYFYNYPINELYNDPDFMQAVPLSQMMANLHPKRTMAIIFSDGGAAKGHYSLKRWEATQKFIAKIRSQVHSLCWLNPLPESYWKGTTAQEINETIIPMFPLDKKGFNDVIKQLEICYK</sequence>
<dbReference type="OrthoDB" id="9764216at2"/>
<dbReference type="Proteomes" id="UP000287247">
    <property type="component" value="Unassembled WGS sequence"/>
</dbReference>
<reference evidence="2" key="1">
    <citation type="submission" date="2017-05" db="EMBL/GenBank/DDBJ databases">
        <title>Physiological properties and genetic analysis related to exopolysaccharide production of fresh-water unicellular cyanobacterium Aphanothece sacrum, Suizenji Nori, that has been cultured as a food source in Japan.</title>
        <authorList>
            <person name="Kanesaki Y."/>
            <person name="Yoshikawa S."/>
            <person name="Ohki K."/>
        </authorList>
    </citation>
    <scope>NUCLEOTIDE SEQUENCE [LARGE SCALE GENOMIC DNA]</scope>
    <source>
        <strain evidence="2">FPU1</strain>
    </source>
</reference>